<dbReference type="RefSeq" id="WP_282533859.1">
    <property type="nucleotide sequence ID" value="NZ_JASCIS010000004.1"/>
</dbReference>
<name>A0ABT6SRE4_9ACTN</name>
<protein>
    <submittedName>
        <fullName evidence="1">Uncharacterized protein</fullName>
    </submittedName>
</protein>
<reference evidence="1 2" key="1">
    <citation type="submission" date="2023-05" db="EMBL/GenBank/DDBJ databases">
        <title>Draft genome sequence of Streptomyces sp. B-S-A12 isolated from a cave soil in Thailand.</title>
        <authorList>
            <person name="Chamroensaksri N."/>
            <person name="Muangham S."/>
        </authorList>
    </citation>
    <scope>NUCLEOTIDE SEQUENCE [LARGE SCALE GENOMIC DNA]</scope>
    <source>
        <strain evidence="1 2">B-S-A12</strain>
    </source>
</reference>
<gene>
    <name evidence="1" type="ORF">QIT00_05060</name>
</gene>
<keyword evidence="2" id="KW-1185">Reference proteome</keyword>
<sequence length="186" mass="20667">MTKPERARWEDAILALFGGLAFAAVGAREHEDWRRDAVDVMRVRSADPRGWKSINSAPDGDVWTVCGPEMPFLPPSLEDFDSVFPVSSRSAAQILVTLQGESFYEGNIPHFDDRKEELLEHAAVILERFGQGAACYTNAGAARENPDADMFAREGEYECFTDYTMDCGVIAVSDSEVGVFWAFMID</sequence>
<evidence type="ECO:0000313" key="1">
    <source>
        <dbReference type="EMBL" id="MDI3417935.1"/>
    </source>
</evidence>
<accession>A0ABT6SRE4</accession>
<proteinExistence type="predicted"/>
<evidence type="ECO:0000313" key="2">
    <source>
        <dbReference type="Proteomes" id="UP001237105"/>
    </source>
</evidence>
<comment type="caution">
    <text evidence="1">The sequence shown here is derived from an EMBL/GenBank/DDBJ whole genome shotgun (WGS) entry which is preliminary data.</text>
</comment>
<dbReference type="Proteomes" id="UP001237105">
    <property type="component" value="Unassembled WGS sequence"/>
</dbReference>
<organism evidence="1 2">
    <name type="scientific">Streptomyces luteolus</name>
    <dbReference type="NCBI Taxonomy" id="3043615"/>
    <lineage>
        <taxon>Bacteria</taxon>
        <taxon>Bacillati</taxon>
        <taxon>Actinomycetota</taxon>
        <taxon>Actinomycetes</taxon>
        <taxon>Kitasatosporales</taxon>
        <taxon>Streptomycetaceae</taxon>
        <taxon>Streptomyces</taxon>
    </lineage>
</organism>
<dbReference type="EMBL" id="JASCIS010000004">
    <property type="protein sequence ID" value="MDI3417935.1"/>
    <property type="molecule type" value="Genomic_DNA"/>
</dbReference>